<feature type="compositionally biased region" description="Low complexity" evidence="1">
    <location>
        <begin position="171"/>
        <end position="187"/>
    </location>
</feature>
<dbReference type="Proteomes" id="UP000279236">
    <property type="component" value="Unassembled WGS sequence"/>
</dbReference>
<feature type="region of interest" description="Disordered" evidence="1">
    <location>
        <begin position="72"/>
        <end position="104"/>
    </location>
</feature>
<proteinExistence type="predicted"/>
<sequence>MSKRLNMPQSFAHLSFIDSSSEPTTPCAVNTQLSDANHVSSHKFTASHSPSPKVTSYDHSLSSIPLPSLSITAASSSTPVPVPVRARARTPTPSSTPHSFSQRDAVELLTGPPLALTMPALHPLYDRREIPRLLIHADSDESYPVSSSQAHTRPSSYASDTTRSLKTPYLAASPSPSSNTRNPSPASIASTTSHVPPAPHNTPQLGGAEAAGDEDEEGRRKENGGGGDNEDGKPLANEA</sequence>
<feature type="region of interest" description="Disordered" evidence="1">
    <location>
        <begin position="142"/>
        <end position="239"/>
    </location>
</feature>
<name>A0A427XGH5_9TREE</name>
<feature type="region of interest" description="Disordered" evidence="1">
    <location>
        <begin position="39"/>
        <end position="59"/>
    </location>
</feature>
<evidence type="ECO:0000256" key="1">
    <source>
        <dbReference type="SAM" id="MobiDB-lite"/>
    </source>
</evidence>
<evidence type="ECO:0000313" key="3">
    <source>
        <dbReference type="Proteomes" id="UP000279236"/>
    </source>
</evidence>
<dbReference type="RefSeq" id="XP_028473014.1">
    <property type="nucleotide sequence ID" value="XM_028618647.1"/>
</dbReference>
<feature type="compositionally biased region" description="Polar residues" evidence="1">
    <location>
        <begin position="144"/>
        <end position="165"/>
    </location>
</feature>
<gene>
    <name evidence="2" type="ORF">EHS24_002933</name>
</gene>
<organism evidence="2 3">
    <name type="scientific">Apiotrichum porosum</name>
    <dbReference type="NCBI Taxonomy" id="105984"/>
    <lineage>
        <taxon>Eukaryota</taxon>
        <taxon>Fungi</taxon>
        <taxon>Dikarya</taxon>
        <taxon>Basidiomycota</taxon>
        <taxon>Agaricomycotina</taxon>
        <taxon>Tremellomycetes</taxon>
        <taxon>Trichosporonales</taxon>
        <taxon>Trichosporonaceae</taxon>
        <taxon>Apiotrichum</taxon>
    </lineage>
</organism>
<protein>
    <submittedName>
        <fullName evidence="2">Uncharacterized protein</fullName>
    </submittedName>
</protein>
<keyword evidence="3" id="KW-1185">Reference proteome</keyword>
<comment type="caution">
    <text evidence="2">The sequence shown here is derived from an EMBL/GenBank/DDBJ whole genome shotgun (WGS) entry which is preliminary data.</text>
</comment>
<dbReference type="AlphaFoldDB" id="A0A427XGH5"/>
<evidence type="ECO:0000313" key="2">
    <source>
        <dbReference type="EMBL" id="RSH77867.1"/>
    </source>
</evidence>
<dbReference type="GeneID" id="39587476"/>
<reference evidence="2 3" key="1">
    <citation type="submission" date="2018-11" db="EMBL/GenBank/DDBJ databases">
        <title>Genome sequence of Apiotrichum porosum DSM 27194.</title>
        <authorList>
            <person name="Aliyu H."/>
            <person name="Gorte O."/>
            <person name="Ochsenreither K."/>
        </authorList>
    </citation>
    <scope>NUCLEOTIDE SEQUENCE [LARGE SCALE GENOMIC DNA]</scope>
    <source>
        <strain evidence="2 3">DSM 27194</strain>
    </source>
</reference>
<accession>A0A427XGH5</accession>
<dbReference type="EMBL" id="RSCE01000014">
    <property type="protein sequence ID" value="RSH77867.1"/>
    <property type="molecule type" value="Genomic_DNA"/>
</dbReference>